<reference evidence="1" key="1">
    <citation type="submission" date="2014-09" db="EMBL/GenBank/DDBJ databases">
        <authorList>
            <person name="Magalhaes I.L.F."/>
            <person name="Oliveira U."/>
            <person name="Santos F.R."/>
            <person name="Vidigal T.H.D.A."/>
            <person name="Brescovit A.D."/>
            <person name="Santos A.J."/>
        </authorList>
    </citation>
    <scope>NUCLEOTIDE SEQUENCE</scope>
    <source>
        <tissue evidence="1">Shoot tissue taken approximately 20 cm above the soil surface</tissue>
    </source>
</reference>
<proteinExistence type="predicted"/>
<dbReference type="AlphaFoldDB" id="A0A0A9HCJ9"/>
<name>A0A0A9HCJ9_ARUDO</name>
<sequence length="186" mass="20287">MYHLPLKSAKLKFLTRADASGIGNSPTSDFFGTHFLRETAHSLNSSTTLFSNRSPHLIWHSVSSGRLLHVCKHAMFAAQEGLDMHLASSILHSFSRQVQVLRASTALAEGTTSIAHAIIPVMVTNCSLLHFLMVLKTSDACSTAIISDGETLTRKCSVLKKLALTQHRLNLTAPWLLLALPLDFGP</sequence>
<dbReference type="EMBL" id="GBRH01162976">
    <property type="protein sequence ID" value="JAE34920.1"/>
    <property type="molecule type" value="Transcribed_RNA"/>
</dbReference>
<reference evidence="1" key="2">
    <citation type="journal article" date="2015" name="Data Brief">
        <title>Shoot transcriptome of the giant reed, Arundo donax.</title>
        <authorList>
            <person name="Barrero R.A."/>
            <person name="Guerrero F.D."/>
            <person name="Moolhuijzen P."/>
            <person name="Goolsby J.A."/>
            <person name="Tidwell J."/>
            <person name="Bellgard S.E."/>
            <person name="Bellgard M.I."/>
        </authorList>
    </citation>
    <scope>NUCLEOTIDE SEQUENCE</scope>
    <source>
        <tissue evidence="1">Shoot tissue taken approximately 20 cm above the soil surface</tissue>
    </source>
</reference>
<accession>A0A0A9HCJ9</accession>
<evidence type="ECO:0000313" key="1">
    <source>
        <dbReference type="EMBL" id="JAE34920.1"/>
    </source>
</evidence>
<protein>
    <submittedName>
        <fullName evidence="1">Uncharacterized protein</fullName>
    </submittedName>
</protein>
<organism evidence="1">
    <name type="scientific">Arundo donax</name>
    <name type="common">Giant reed</name>
    <name type="synonym">Donax arundinaceus</name>
    <dbReference type="NCBI Taxonomy" id="35708"/>
    <lineage>
        <taxon>Eukaryota</taxon>
        <taxon>Viridiplantae</taxon>
        <taxon>Streptophyta</taxon>
        <taxon>Embryophyta</taxon>
        <taxon>Tracheophyta</taxon>
        <taxon>Spermatophyta</taxon>
        <taxon>Magnoliopsida</taxon>
        <taxon>Liliopsida</taxon>
        <taxon>Poales</taxon>
        <taxon>Poaceae</taxon>
        <taxon>PACMAD clade</taxon>
        <taxon>Arundinoideae</taxon>
        <taxon>Arundineae</taxon>
        <taxon>Arundo</taxon>
    </lineage>
</organism>